<comment type="caution">
    <text evidence="8">The sequence shown here is derived from an EMBL/GenBank/DDBJ whole genome shotgun (WGS) entry which is preliminary data.</text>
</comment>
<comment type="catalytic activity">
    <reaction evidence="7">
        <text>Na(+)(in) + 2 H(+)(out) = Na(+)(out) + 2 H(+)(in)</text>
        <dbReference type="Rhea" id="RHEA:29251"/>
        <dbReference type="ChEBI" id="CHEBI:15378"/>
        <dbReference type="ChEBI" id="CHEBI:29101"/>
    </reaction>
</comment>
<keyword evidence="7" id="KW-0813">Transport</keyword>
<dbReference type="InterPro" id="IPR004670">
    <property type="entry name" value="NhaA"/>
</dbReference>
<organism evidence="8 9">
    <name type="scientific">Fluviicoccus keumensis</name>
    <dbReference type="NCBI Taxonomy" id="1435465"/>
    <lineage>
        <taxon>Bacteria</taxon>
        <taxon>Pseudomonadati</taxon>
        <taxon>Pseudomonadota</taxon>
        <taxon>Gammaproteobacteria</taxon>
        <taxon>Moraxellales</taxon>
        <taxon>Moraxellaceae</taxon>
        <taxon>Fluviicoccus</taxon>
    </lineage>
</organism>
<dbReference type="EMBL" id="SHKX01000010">
    <property type="protein sequence ID" value="RZU48037.1"/>
    <property type="molecule type" value="Genomic_DNA"/>
</dbReference>
<keyword evidence="2 7" id="KW-1003">Cell membrane</keyword>
<evidence type="ECO:0000256" key="1">
    <source>
        <dbReference type="ARBA" id="ARBA00004429"/>
    </source>
</evidence>
<keyword evidence="3 7" id="KW-0812">Transmembrane</keyword>
<feature type="transmembrane region" description="Helical" evidence="7">
    <location>
        <begin position="139"/>
        <end position="163"/>
    </location>
</feature>
<dbReference type="PANTHER" id="PTHR30341">
    <property type="entry name" value="SODIUM ION/PROTON ANTIPORTER NHAA-RELATED"/>
    <property type="match status" value="1"/>
</dbReference>
<protein>
    <recommendedName>
        <fullName evidence="7">Na(+)/H(+) antiporter NhaA</fullName>
    </recommendedName>
    <alternativeName>
        <fullName evidence="7">Sodium/proton antiporter NhaA</fullName>
    </alternativeName>
</protein>
<evidence type="ECO:0000256" key="2">
    <source>
        <dbReference type="ARBA" id="ARBA00022475"/>
    </source>
</evidence>
<feature type="transmembrane region" description="Helical" evidence="7">
    <location>
        <begin position="199"/>
        <end position="221"/>
    </location>
</feature>
<dbReference type="Gene3D" id="1.20.1530.10">
    <property type="entry name" value="Na+/H+ antiporter like domain"/>
    <property type="match status" value="1"/>
</dbReference>
<feature type="transmembrane region" description="Helical" evidence="7">
    <location>
        <begin position="375"/>
        <end position="398"/>
    </location>
</feature>
<name>A0A4Q7ZBN3_9GAMM</name>
<feature type="transmembrane region" description="Helical" evidence="7">
    <location>
        <begin position="109"/>
        <end position="127"/>
    </location>
</feature>
<keyword evidence="9" id="KW-1185">Reference proteome</keyword>
<keyword evidence="7" id="KW-0915">Sodium</keyword>
<evidence type="ECO:0000313" key="9">
    <source>
        <dbReference type="Proteomes" id="UP000292423"/>
    </source>
</evidence>
<dbReference type="NCBIfam" id="NF007111">
    <property type="entry name" value="PRK09560.1"/>
    <property type="match status" value="1"/>
</dbReference>
<evidence type="ECO:0000256" key="4">
    <source>
        <dbReference type="ARBA" id="ARBA00022989"/>
    </source>
</evidence>
<proteinExistence type="inferred from homology"/>
<feature type="transmembrane region" description="Helical" evidence="7">
    <location>
        <begin position="227"/>
        <end position="244"/>
    </location>
</feature>
<keyword evidence="5 7" id="KW-0472">Membrane</keyword>
<accession>A0A4Q7ZBN3</accession>
<dbReference type="Proteomes" id="UP000292423">
    <property type="component" value="Unassembled WGS sequence"/>
</dbReference>
<sequence length="435" mass="45873">MMTAWVHDDKLYRRLADRAAFRDSSVLPCDRCAVLVGPYPLEDIPLPVPPPSVRPLTDLFRRFLRSESQSGIILMACTLLSLLLANSAFGPGYTHFWHSLLPGGMSVEHLINDGLMTLFFLLVGLEIEREVYQGSLADVRAALLPIFAAVGGMLCPALIHALFNAGEPTQRGAGIPTATDIAFALGVLSLLGSRVPPALKVFLTALAIMDDLGAIVVIAVFYSGGLAWGWLGAALAVFAGLAVLNRRGVNRLRYYLLPGLLAWFCLLHSGVHATLTGVILAFLVPFRDGGASSPSHILEHRLTGVVAYGVLPLFALANTGIVIPEGWLDGLASANSLGIVLGLAVGKPVGIFLFTLLAVKLGLSRLPHGVGWPQVLGVGLLGGIGFTMSMFVTMLAFADPSLVVASKIAIMAASVLSAAAGLAWLRLHLRAAPAA</sequence>
<evidence type="ECO:0000256" key="7">
    <source>
        <dbReference type="HAMAP-Rule" id="MF_01844"/>
    </source>
</evidence>
<evidence type="ECO:0000256" key="3">
    <source>
        <dbReference type="ARBA" id="ARBA00022692"/>
    </source>
</evidence>
<dbReference type="InterPro" id="IPR023171">
    <property type="entry name" value="Na/H_antiporter_dom_sf"/>
</dbReference>
<dbReference type="GO" id="GO:0005886">
    <property type="term" value="C:plasma membrane"/>
    <property type="evidence" value="ECO:0007669"/>
    <property type="project" value="UniProtKB-SubCell"/>
</dbReference>
<reference evidence="8 9" key="1">
    <citation type="submission" date="2019-02" db="EMBL/GenBank/DDBJ databases">
        <title>Genomic Encyclopedia of Type Strains, Phase IV (KMG-IV): sequencing the most valuable type-strain genomes for metagenomic binning, comparative biology and taxonomic classification.</title>
        <authorList>
            <person name="Goeker M."/>
        </authorList>
    </citation>
    <scope>NUCLEOTIDE SEQUENCE [LARGE SCALE GENOMIC DNA]</scope>
    <source>
        <strain evidence="8 9">DSM 105135</strain>
    </source>
</reference>
<dbReference type="Pfam" id="PF06965">
    <property type="entry name" value="Na_H_antiport_1"/>
    <property type="match status" value="1"/>
</dbReference>
<dbReference type="GO" id="GO:0006885">
    <property type="term" value="P:regulation of pH"/>
    <property type="evidence" value="ECO:0007669"/>
    <property type="project" value="UniProtKB-UniRule"/>
</dbReference>
<comment type="subcellular location">
    <subcellularLocation>
        <location evidence="1">Cell inner membrane</location>
        <topology evidence="1">Multi-pass membrane protein</topology>
    </subcellularLocation>
    <subcellularLocation>
        <location evidence="7">Cell membrane</location>
        <topology evidence="7">Multi-pass membrane protein</topology>
    </subcellularLocation>
</comment>
<evidence type="ECO:0000313" key="8">
    <source>
        <dbReference type="EMBL" id="RZU48037.1"/>
    </source>
</evidence>
<keyword evidence="6 7" id="KW-0739">Sodium transport</keyword>
<dbReference type="AlphaFoldDB" id="A0A4Q7ZBN3"/>
<comment type="function">
    <text evidence="7">Na(+)/H(+) antiporter that extrudes sodium in exchange for external protons.</text>
</comment>
<evidence type="ECO:0000256" key="5">
    <source>
        <dbReference type="ARBA" id="ARBA00023136"/>
    </source>
</evidence>
<comment type="similarity">
    <text evidence="7">Belongs to the NhaA Na(+)/H(+) (TC 2.A.33) antiporter family.</text>
</comment>
<dbReference type="NCBIfam" id="NF007112">
    <property type="entry name" value="PRK09561.1"/>
    <property type="match status" value="1"/>
</dbReference>
<dbReference type="PANTHER" id="PTHR30341:SF0">
    <property type="entry name" value="NA(+)_H(+) ANTIPORTER NHAA"/>
    <property type="match status" value="1"/>
</dbReference>
<gene>
    <name evidence="7" type="primary">nhaA</name>
    <name evidence="8" type="ORF">EV700_1008</name>
</gene>
<dbReference type="RefSeq" id="WP_242610183.1">
    <property type="nucleotide sequence ID" value="NZ_SHKX01000010.1"/>
</dbReference>
<dbReference type="GO" id="GO:0015385">
    <property type="term" value="F:sodium:proton antiporter activity"/>
    <property type="evidence" value="ECO:0007669"/>
    <property type="project" value="UniProtKB-UniRule"/>
</dbReference>
<keyword evidence="7" id="KW-0406">Ion transport</keyword>
<feature type="transmembrane region" description="Helical" evidence="7">
    <location>
        <begin position="337"/>
        <end position="363"/>
    </location>
</feature>
<dbReference type="HAMAP" id="MF_01844">
    <property type="entry name" value="NhaA"/>
    <property type="match status" value="1"/>
</dbReference>
<dbReference type="NCBIfam" id="TIGR00773">
    <property type="entry name" value="NhaA"/>
    <property type="match status" value="1"/>
</dbReference>
<evidence type="ECO:0000256" key="6">
    <source>
        <dbReference type="ARBA" id="ARBA00023201"/>
    </source>
</evidence>
<keyword evidence="7" id="KW-0050">Antiport</keyword>
<feature type="transmembrane region" description="Helical" evidence="7">
    <location>
        <begin position="71"/>
        <end position="89"/>
    </location>
</feature>
<feature type="transmembrane region" description="Helical" evidence="7">
    <location>
        <begin position="175"/>
        <end position="192"/>
    </location>
</feature>
<keyword evidence="4 7" id="KW-1133">Transmembrane helix</keyword>
<feature type="transmembrane region" description="Helical" evidence="7">
    <location>
        <begin position="404"/>
        <end position="425"/>
    </location>
</feature>
<feature type="transmembrane region" description="Helical" evidence="7">
    <location>
        <begin position="256"/>
        <end position="284"/>
    </location>
</feature>